<evidence type="ECO:0000313" key="4">
    <source>
        <dbReference type="EMBL" id="KAL3878304.1"/>
    </source>
</evidence>
<evidence type="ECO:0000256" key="1">
    <source>
        <dbReference type="ARBA" id="ARBA00024336"/>
    </source>
</evidence>
<dbReference type="Pfam" id="PF19314">
    <property type="entry name" value="DUF5917"/>
    <property type="match status" value="1"/>
</dbReference>
<dbReference type="Pfam" id="PF10257">
    <property type="entry name" value="RAI16-like"/>
    <property type="match status" value="1"/>
</dbReference>
<protein>
    <recommendedName>
        <fullName evidence="3">FHF complex subunit HOOK-interacting protein C-terminal domain-containing protein</fullName>
    </recommendedName>
</protein>
<accession>A0ABD3WWE6</accession>
<dbReference type="EMBL" id="JBJQND010000004">
    <property type="protein sequence ID" value="KAL3878304.1"/>
    <property type="molecule type" value="Genomic_DNA"/>
</dbReference>
<feature type="region of interest" description="Disordered" evidence="2">
    <location>
        <begin position="1"/>
        <end position="33"/>
    </location>
</feature>
<dbReference type="Pfam" id="PF19311">
    <property type="entry name" value="KELAA"/>
    <property type="match status" value="1"/>
</dbReference>
<gene>
    <name evidence="4" type="ORF">ACJMK2_030667</name>
</gene>
<name>A0ABD3WWE6_SINWO</name>
<dbReference type="InterPro" id="IPR045669">
    <property type="entry name" value="FHIP_C"/>
</dbReference>
<sequence length="1103" mass="123518">MSWFKKSRSGSKTSQKSSDIAGPNSDENFDGRCRRDTDPETCLQVFQNHWSQAIRVIDSKHGMTNPQCSPDEVAAVIKNFEQMVTLLAAEEAEHGTPGPILNFLMENEILEKFFGWCHLNTDYGEKLILEQLRMFEHLINHSHQVLLIHKSVIRPLLNLLAFCVDSLVSKEVENHLVFILHQICICISKETLVLESFFSMSTDHDSTKFVIFSLLISYIHHEGSIGQQARDALLLIMALSSKYPYMGQYIANNTDFCPVLATGLSGLYSDLPRKINISFEDWRGIADEDIAEMPDMMMFLNTLEFCNAVVQIAHPLVREQLISYVYNGFLVPVLGPALHQDISGLPTPLLDSPMFANSREEVITATAYLELFLRKLTEPALIKTFLMFILTEKNDEIVILESLITRINSSSKLSTVSLALFYTLVNLNCEDVMFQLVFRYLVPCTHVMISQRPAVRDVDTYSKSAEKLLSLRPTCCLPELSESPDHREVKHEPVKTNFPPGSDGSKLEHFETSYLEYLHEARTSVRNCVKACQKWSVPYDGENPAPDSIMDLDEVFTSKSEISKTEGIRGHDDARKKSSKGEVTLGSSGLVEEDRIKQNQDAETKTEFSNIIRTAEISSDAQITDQKECQTSNQITFAPNKGGKFGTSSGNVLVESRLDDITVFMSFLDETDAPVDKNLTFEESLKSLDSVLSSVSAQISIVSRTSTPRKDLGHGSKSLSSFCDKNTDISDVVGDTDNSVDKNEKNFQDFSQNATPFQVLDNSKFSEPLSKQDGLIRTDFEVIETPTSLDTGCDKRHSETKPDPSTFLEITMSSNVNGTDSMKELPYNGSVGAERKSSVLGEKSVRFSETSMQSSYNISKPVSGISVVAKIGSTQPNVGPFMTALLSKLEGMMQNSLQVNLMLTGLIARLAAYPQPLLRSYLLNHNLVFQPTVKSLVQILTVVRQKVDHFSYTVQNFEQLLLRARRTLAAREGLLPERGKSISPSPELIHLRTRATTVSDEAPSKEKRHRTLSDLLFKRNPVDKKQETNSKKTQQQQRLEMIPGKGFKFINRKMNDANDNPVESLKTRNAVYCALVLEEFIKELAALAQEHAVLSLNEDCSNL</sequence>
<feature type="domain" description="FHF complex subunit HOOK-interacting protein C-terminal" evidence="3">
    <location>
        <begin position="879"/>
        <end position="970"/>
    </location>
</feature>
<evidence type="ECO:0000313" key="5">
    <source>
        <dbReference type="Proteomes" id="UP001634394"/>
    </source>
</evidence>
<dbReference type="PANTHER" id="PTHR21705:SF11">
    <property type="entry name" value="FHIP FAMILY PROTEIN CG3558"/>
    <property type="match status" value="1"/>
</dbReference>
<dbReference type="AlphaFoldDB" id="A0ABD3WWE6"/>
<feature type="compositionally biased region" description="Basic and acidic residues" evidence="2">
    <location>
        <begin position="792"/>
        <end position="802"/>
    </location>
</feature>
<dbReference type="InterPro" id="IPR019384">
    <property type="entry name" value="FHIP"/>
</dbReference>
<feature type="region of interest" description="Disordered" evidence="2">
    <location>
        <begin position="566"/>
        <end position="586"/>
    </location>
</feature>
<dbReference type="PANTHER" id="PTHR21705">
    <property type="entry name" value="RAI16 PROTEIN-RELATED"/>
    <property type="match status" value="1"/>
</dbReference>
<dbReference type="Proteomes" id="UP001634394">
    <property type="component" value="Unassembled WGS sequence"/>
</dbReference>
<comment type="caution">
    <text evidence="4">The sequence shown here is derived from an EMBL/GenBank/DDBJ whole genome shotgun (WGS) entry which is preliminary data.</text>
</comment>
<proteinExistence type="inferred from homology"/>
<feature type="region of interest" description="Disordered" evidence="2">
    <location>
        <begin position="787"/>
        <end position="806"/>
    </location>
</feature>
<organism evidence="4 5">
    <name type="scientific">Sinanodonta woodiana</name>
    <name type="common">Chinese pond mussel</name>
    <name type="synonym">Anodonta woodiana</name>
    <dbReference type="NCBI Taxonomy" id="1069815"/>
    <lineage>
        <taxon>Eukaryota</taxon>
        <taxon>Metazoa</taxon>
        <taxon>Spiralia</taxon>
        <taxon>Lophotrochozoa</taxon>
        <taxon>Mollusca</taxon>
        <taxon>Bivalvia</taxon>
        <taxon>Autobranchia</taxon>
        <taxon>Heteroconchia</taxon>
        <taxon>Palaeoheterodonta</taxon>
        <taxon>Unionida</taxon>
        <taxon>Unionoidea</taxon>
        <taxon>Unionidae</taxon>
        <taxon>Unioninae</taxon>
        <taxon>Sinanodonta</taxon>
    </lineage>
</organism>
<evidence type="ECO:0000259" key="3">
    <source>
        <dbReference type="Pfam" id="PF19314"/>
    </source>
</evidence>
<keyword evidence="5" id="KW-1185">Reference proteome</keyword>
<comment type="similarity">
    <text evidence="1">Belongs to the FHIP family.</text>
</comment>
<dbReference type="InterPro" id="IPR045668">
    <property type="entry name" value="FHIP_KELAA_motif"/>
</dbReference>
<reference evidence="4 5" key="1">
    <citation type="submission" date="2024-11" db="EMBL/GenBank/DDBJ databases">
        <title>Chromosome-level genome assembly of the freshwater bivalve Anodonta woodiana.</title>
        <authorList>
            <person name="Chen X."/>
        </authorList>
    </citation>
    <scope>NUCLEOTIDE SEQUENCE [LARGE SCALE GENOMIC DNA]</scope>
    <source>
        <strain evidence="4">MN2024</strain>
        <tissue evidence="4">Gills</tissue>
    </source>
</reference>
<evidence type="ECO:0000256" key="2">
    <source>
        <dbReference type="SAM" id="MobiDB-lite"/>
    </source>
</evidence>
<feature type="compositionally biased region" description="Basic and acidic residues" evidence="2">
    <location>
        <begin position="566"/>
        <end position="580"/>
    </location>
</feature>